<protein>
    <recommendedName>
        <fullName evidence="3">C2H2-type domain-containing protein</fullName>
    </recommendedName>
</protein>
<accession>A0AAD3TFS9</accession>
<dbReference type="GO" id="GO:0010090">
    <property type="term" value="P:trichome morphogenesis"/>
    <property type="evidence" value="ECO:0007669"/>
    <property type="project" value="InterPro"/>
</dbReference>
<dbReference type="InterPro" id="IPR044299">
    <property type="entry name" value="GIS3/ZFP5/ZFP6"/>
</dbReference>
<dbReference type="PANTHER" id="PTHR46353:SF23">
    <property type="entry name" value="C2H2 ZINC FINGER-CONTAINING PROTEIN-RELATED"/>
    <property type="match status" value="1"/>
</dbReference>
<dbReference type="InterPro" id="IPR013087">
    <property type="entry name" value="Znf_C2H2_type"/>
</dbReference>
<feature type="compositionally biased region" description="Polar residues" evidence="2">
    <location>
        <begin position="1"/>
        <end position="16"/>
    </location>
</feature>
<evidence type="ECO:0000259" key="3">
    <source>
        <dbReference type="PROSITE" id="PS50157"/>
    </source>
</evidence>
<keyword evidence="1" id="KW-0862">Zinc</keyword>
<feature type="domain" description="C2H2-type" evidence="3">
    <location>
        <begin position="28"/>
        <end position="55"/>
    </location>
</feature>
<evidence type="ECO:0000313" key="4">
    <source>
        <dbReference type="EMBL" id="GMH28374.1"/>
    </source>
</evidence>
<name>A0AAD3TFS9_NEPGR</name>
<dbReference type="PANTHER" id="PTHR46353">
    <property type="entry name" value="ZINC FINGER PROTEIN 5"/>
    <property type="match status" value="1"/>
</dbReference>
<dbReference type="Proteomes" id="UP001279734">
    <property type="component" value="Unassembled WGS sequence"/>
</dbReference>
<evidence type="ECO:0000313" key="5">
    <source>
        <dbReference type="Proteomes" id="UP001279734"/>
    </source>
</evidence>
<gene>
    <name evidence="4" type="ORF">Nepgr_030217</name>
</gene>
<comment type="caution">
    <text evidence="4">The sequence shown here is derived from an EMBL/GenBank/DDBJ whole genome shotgun (WGS) entry which is preliminary data.</text>
</comment>
<dbReference type="PROSITE" id="PS50157">
    <property type="entry name" value="ZINC_FINGER_C2H2_2"/>
    <property type="match status" value="1"/>
</dbReference>
<dbReference type="EMBL" id="BSYO01000034">
    <property type="protein sequence ID" value="GMH28374.1"/>
    <property type="molecule type" value="Genomic_DNA"/>
</dbReference>
<proteinExistence type="predicted"/>
<dbReference type="AlphaFoldDB" id="A0AAD3TFS9"/>
<evidence type="ECO:0000256" key="2">
    <source>
        <dbReference type="SAM" id="MobiDB-lite"/>
    </source>
</evidence>
<reference evidence="4" key="1">
    <citation type="submission" date="2023-05" db="EMBL/GenBank/DDBJ databases">
        <title>Nepenthes gracilis genome sequencing.</title>
        <authorList>
            <person name="Fukushima K."/>
        </authorList>
    </citation>
    <scope>NUCLEOTIDE SEQUENCE</scope>
    <source>
        <strain evidence="4">SING2019-196</strain>
    </source>
</reference>
<sequence length="154" mass="16883">MSSDFPIKTSSSNNSAEPKLEAEQDCTLPCTLCPRKFKSAQALGGHQNGHRKERYEMKRLQNETRMKARKQPAILGLVPHPGPTPSPYVPPSMVPVPYGMPFRLPYPNVGPRYRPYTVPPISQKPSHEAAACAPNPNVGEGGVEVESPDLVLKL</sequence>
<keyword evidence="1" id="KW-0479">Metal-binding</keyword>
<dbReference type="PROSITE" id="PS00028">
    <property type="entry name" value="ZINC_FINGER_C2H2_1"/>
    <property type="match status" value="1"/>
</dbReference>
<organism evidence="4 5">
    <name type="scientific">Nepenthes gracilis</name>
    <name type="common">Slender pitcher plant</name>
    <dbReference type="NCBI Taxonomy" id="150966"/>
    <lineage>
        <taxon>Eukaryota</taxon>
        <taxon>Viridiplantae</taxon>
        <taxon>Streptophyta</taxon>
        <taxon>Embryophyta</taxon>
        <taxon>Tracheophyta</taxon>
        <taxon>Spermatophyta</taxon>
        <taxon>Magnoliopsida</taxon>
        <taxon>eudicotyledons</taxon>
        <taxon>Gunneridae</taxon>
        <taxon>Pentapetalae</taxon>
        <taxon>Caryophyllales</taxon>
        <taxon>Nepenthaceae</taxon>
        <taxon>Nepenthes</taxon>
    </lineage>
</organism>
<keyword evidence="1" id="KW-0863">Zinc-finger</keyword>
<keyword evidence="5" id="KW-1185">Reference proteome</keyword>
<feature type="region of interest" description="Disordered" evidence="2">
    <location>
        <begin position="1"/>
        <end position="23"/>
    </location>
</feature>
<dbReference type="GO" id="GO:0008270">
    <property type="term" value="F:zinc ion binding"/>
    <property type="evidence" value="ECO:0007669"/>
    <property type="project" value="UniProtKB-KW"/>
</dbReference>
<feature type="region of interest" description="Disordered" evidence="2">
    <location>
        <begin position="117"/>
        <end position="154"/>
    </location>
</feature>
<evidence type="ECO:0000256" key="1">
    <source>
        <dbReference type="PROSITE-ProRule" id="PRU00042"/>
    </source>
</evidence>